<evidence type="ECO:0000256" key="3">
    <source>
        <dbReference type="ARBA" id="ARBA00022741"/>
    </source>
</evidence>
<dbReference type="Gene3D" id="3.30.200.20">
    <property type="entry name" value="Phosphorylase Kinase, domain 1"/>
    <property type="match status" value="1"/>
</dbReference>
<dbReference type="SMART" id="SM00220">
    <property type="entry name" value="S_TKc"/>
    <property type="match status" value="1"/>
</dbReference>
<dbReference type="Gene3D" id="1.10.510.10">
    <property type="entry name" value="Transferase(Phosphotransferase) domain 1"/>
    <property type="match status" value="1"/>
</dbReference>
<dbReference type="InterPro" id="IPR008271">
    <property type="entry name" value="Ser/Thr_kinase_AS"/>
</dbReference>
<gene>
    <name evidence="8" type="ORF">NQ317_006538</name>
</gene>
<name>A0ABQ9J963_9CUCU</name>
<dbReference type="SMART" id="SM00133">
    <property type="entry name" value="S_TK_X"/>
    <property type="match status" value="1"/>
</dbReference>
<protein>
    <recommendedName>
        <fullName evidence="10">cGMP-dependent protein kinase</fullName>
    </recommendedName>
</protein>
<feature type="domain" description="AGC-kinase C-terminal" evidence="7">
    <location>
        <begin position="251"/>
        <end position="304"/>
    </location>
</feature>
<dbReference type="SUPFAM" id="SSF56112">
    <property type="entry name" value="Protein kinase-like (PK-like)"/>
    <property type="match status" value="1"/>
</dbReference>
<evidence type="ECO:0000313" key="8">
    <source>
        <dbReference type="EMBL" id="KAJ8974490.1"/>
    </source>
</evidence>
<organism evidence="8 9">
    <name type="scientific">Molorchus minor</name>
    <dbReference type="NCBI Taxonomy" id="1323400"/>
    <lineage>
        <taxon>Eukaryota</taxon>
        <taxon>Metazoa</taxon>
        <taxon>Ecdysozoa</taxon>
        <taxon>Arthropoda</taxon>
        <taxon>Hexapoda</taxon>
        <taxon>Insecta</taxon>
        <taxon>Pterygota</taxon>
        <taxon>Neoptera</taxon>
        <taxon>Endopterygota</taxon>
        <taxon>Coleoptera</taxon>
        <taxon>Polyphaga</taxon>
        <taxon>Cucujiformia</taxon>
        <taxon>Chrysomeloidea</taxon>
        <taxon>Cerambycidae</taxon>
        <taxon>Lamiinae</taxon>
        <taxon>Monochamini</taxon>
        <taxon>Molorchus</taxon>
    </lineage>
</organism>
<keyword evidence="2" id="KW-0808">Transferase</keyword>
<evidence type="ECO:0000259" key="6">
    <source>
        <dbReference type="PROSITE" id="PS50011"/>
    </source>
</evidence>
<proteinExistence type="predicted"/>
<keyword evidence="1" id="KW-0723">Serine/threonine-protein kinase</keyword>
<evidence type="ECO:0000313" key="9">
    <source>
        <dbReference type="Proteomes" id="UP001162164"/>
    </source>
</evidence>
<keyword evidence="9" id="KW-1185">Reference proteome</keyword>
<dbReference type="PROSITE" id="PS50011">
    <property type="entry name" value="PROTEIN_KINASE_DOM"/>
    <property type="match status" value="1"/>
</dbReference>
<evidence type="ECO:0008006" key="10">
    <source>
        <dbReference type="Google" id="ProtNLM"/>
    </source>
</evidence>
<dbReference type="EMBL" id="JAPWTJ010000984">
    <property type="protein sequence ID" value="KAJ8974490.1"/>
    <property type="molecule type" value="Genomic_DNA"/>
</dbReference>
<evidence type="ECO:0000259" key="7">
    <source>
        <dbReference type="PROSITE" id="PS51285"/>
    </source>
</evidence>
<dbReference type="Pfam" id="PF00069">
    <property type="entry name" value="Pkinase"/>
    <property type="match status" value="1"/>
</dbReference>
<evidence type="ECO:0000256" key="1">
    <source>
        <dbReference type="ARBA" id="ARBA00022527"/>
    </source>
</evidence>
<dbReference type="PANTHER" id="PTHR24353">
    <property type="entry name" value="CYCLIC NUCLEOTIDE-DEPENDENT PROTEIN KINASE"/>
    <property type="match status" value="1"/>
</dbReference>
<keyword evidence="5" id="KW-0067">ATP-binding</keyword>
<dbReference type="InterPro" id="IPR000961">
    <property type="entry name" value="AGC-kinase_C"/>
</dbReference>
<evidence type="ECO:0000256" key="5">
    <source>
        <dbReference type="ARBA" id="ARBA00022840"/>
    </source>
</evidence>
<accession>A0ABQ9J963</accession>
<dbReference type="PROSITE" id="PS00108">
    <property type="entry name" value="PROTEIN_KINASE_ST"/>
    <property type="match status" value="1"/>
</dbReference>
<dbReference type="InterPro" id="IPR011009">
    <property type="entry name" value="Kinase-like_dom_sf"/>
</dbReference>
<feature type="domain" description="Protein kinase" evidence="6">
    <location>
        <begin position="1"/>
        <end position="250"/>
    </location>
</feature>
<dbReference type="Proteomes" id="UP001162164">
    <property type="component" value="Unassembled WGS sequence"/>
</dbReference>
<keyword evidence="3" id="KW-0547">Nucleotide-binding</keyword>
<dbReference type="PROSITE" id="PS51285">
    <property type="entry name" value="AGC_KINASE_CTER"/>
    <property type="match status" value="1"/>
</dbReference>
<keyword evidence="4" id="KW-0418">Kinase</keyword>
<sequence>MVVQPVYKEQVQDFALKSMKKIEIIGRNHQDQIYNERDLQMACNSQFIVRLYRTFKDLKYIYLLLEVCLGGDLWNHLHRQKKHNFDETSAKFYAGCVVEALAYLHQHGVIYRDLKPENLIIHTSGYLKLTDFGFAKKIDSKEKTYTFVGTAEYIAPEIILNKGHTKGVDYWALGVLIYELLVGRTPFKTNNGDHMKTYKRILKGIDQAAFPYFLSVKAKSLIKKLCTQSSSDRLGCQRGGINNIKNHPWFATLNWYQLTNCMIEPPFIPELENNFDTKYFEDAECKGSQESIPPDFHSAWDEDF</sequence>
<dbReference type="PANTHER" id="PTHR24353:SF144">
    <property type="match status" value="1"/>
</dbReference>
<evidence type="ECO:0000256" key="2">
    <source>
        <dbReference type="ARBA" id="ARBA00022679"/>
    </source>
</evidence>
<dbReference type="InterPro" id="IPR000719">
    <property type="entry name" value="Prot_kinase_dom"/>
</dbReference>
<evidence type="ECO:0000256" key="4">
    <source>
        <dbReference type="ARBA" id="ARBA00022777"/>
    </source>
</evidence>
<comment type="caution">
    <text evidence="8">The sequence shown here is derived from an EMBL/GenBank/DDBJ whole genome shotgun (WGS) entry which is preliminary data.</text>
</comment>
<reference evidence="8" key="1">
    <citation type="journal article" date="2023" name="Insect Mol. Biol.">
        <title>Genome sequencing provides insights into the evolution of gene families encoding plant cell wall-degrading enzymes in longhorned beetles.</title>
        <authorList>
            <person name="Shin N.R."/>
            <person name="Okamura Y."/>
            <person name="Kirsch R."/>
            <person name="Pauchet Y."/>
        </authorList>
    </citation>
    <scope>NUCLEOTIDE SEQUENCE</scope>
    <source>
        <strain evidence="8">MMC_N1</strain>
    </source>
</reference>